<dbReference type="PaxDb" id="6945-B7PJW5"/>
<dbReference type="EMBL" id="ABJB010446607">
    <property type="status" value="NOT_ANNOTATED_CDS"/>
    <property type="molecule type" value="Genomic_DNA"/>
</dbReference>
<dbReference type="EMBL" id="DS728765">
    <property type="protein sequence ID" value="EEC06887.1"/>
    <property type="molecule type" value="Genomic_DNA"/>
</dbReference>
<dbReference type="VEuPathDB" id="VectorBase:ISCI004519"/>
<evidence type="ECO:0000313" key="2">
    <source>
        <dbReference type="EnsemblMetazoa" id="ISCW004519-PA"/>
    </source>
</evidence>
<dbReference type="Gene3D" id="3.20.20.370">
    <property type="entry name" value="Glycoside hydrolase/deacetylase"/>
    <property type="match status" value="1"/>
</dbReference>
<proteinExistence type="predicted"/>
<name>B7PJW5_IXOSC</name>
<evidence type="ECO:0000313" key="3">
    <source>
        <dbReference type="Proteomes" id="UP000001555"/>
    </source>
</evidence>
<accession>B7PJW5</accession>
<dbReference type="VEuPathDB" id="VectorBase:ISCW004519"/>
<dbReference type="Proteomes" id="UP000001555">
    <property type="component" value="Unassembled WGS sequence"/>
</dbReference>
<gene>
    <name evidence="1" type="ORF">IscW_ISCW004519</name>
</gene>
<dbReference type="HOGENOM" id="CLU_2457275_0_0_1"/>
<reference evidence="2" key="2">
    <citation type="submission" date="2020-05" db="UniProtKB">
        <authorList>
            <consortium name="EnsemblMetazoa"/>
        </authorList>
    </citation>
    <scope>IDENTIFICATION</scope>
    <source>
        <strain evidence="2">wikel</strain>
    </source>
</reference>
<dbReference type="PANTHER" id="PTHR45985">
    <property type="match status" value="1"/>
</dbReference>
<protein>
    <submittedName>
        <fullName evidence="1 2">Uncharacterized protein</fullName>
    </submittedName>
</protein>
<dbReference type="InParanoid" id="B7PJW5"/>
<sequence>MVGERDLLANHAAIPASDIVGMRAPLLQTGGDNTYKMLKENGFLYDSSIPHNRVKNGGKPMFPYTLDYGLQTDCIITPCPENKKTTSRV</sequence>
<dbReference type="GO" id="GO:0005975">
    <property type="term" value="P:carbohydrate metabolic process"/>
    <property type="evidence" value="ECO:0007669"/>
    <property type="project" value="InterPro"/>
</dbReference>
<keyword evidence="3" id="KW-1185">Reference proteome</keyword>
<dbReference type="InterPro" id="IPR011330">
    <property type="entry name" value="Glyco_hydro/deAcase_b/a-brl"/>
</dbReference>
<organism>
    <name type="scientific">Ixodes scapularis</name>
    <name type="common">Black-legged tick</name>
    <name type="synonym">Deer tick</name>
    <dbReference type="NCBI Taxonomy" id="6945"/>
    <lineage>
        <taxon>Eukaryota</taxon>
        <taxon>Metazoa</taxon>
        <taxon>Ecdysozoa</taxon>
        <taxon>Arthropoda</taxon>
        <taxon>Chelicerata</taxon>
        <taxon>Arachnida</taxon>
        <taxon>Acari</taxon>
        <taxon>Parasitiformes</taxon>
        <taxon>Ixodida</taxon>
        <taxon>Ixodoidea</taxon>
        <taxon>Ixodidae</taxon>
        <taxon>Ixodinae</taxon>
        <taxon>Ixodes</taxon>
    </lineage>
</organism>
<dbReference type="AlphaFoldDB" id="B7PJW5"/>
<dbReference type="EnsemblMetazoa" id="ISCW004519-RA">
    <property type="protein sequence ID" value="ISCW004519-PA"/>
    <property type="gene ID" value="ISCW004519"/>
</dbReference>
<evidence type="ECO:0000313" key="1">
    <source>
        <dbReference type="EMBL" id="EEC06887.1"/>
    </source>
</evidence>
<dbReference type="InterPro" id="IPR052740">
    <property type="entry name" value="CE4"/>
</dbReference>
<dbReference type="SUPFAM" id="SSF88713">
    <property type="entry name" value="Glycoside hydrolase/deacetylase"/>
    <property type="match status" value="1"/>
</dbReference>
<dbReference type="PANTHER" id="PTHR45985:SF8">
    <property type="entry name" value="CHITIN DEACETYLASE-LIKE 9, ISOFORM A"/>
    <property type="match status" value="1"/>
</dbReference>
<reference evidence="1 3" key="1">
    <citation type="submission" date="2008-03" db="EMBL/GenBank/DDBJ databases">
        <title>Annotation of Ixodes scapularis.</title>
        <authorList>
            <consortium name="Ixodes scapularis Genome Project Consortium"/>
            <person name="Caler E."/>
            <person name="Hannick L.I."/>
            <person name="Bidwell S."/>
            <person name="Joardar V."/>
            <person name="Thiagarajan M."/>
            <person name="Amedeo P."/>
            <person name="Galinsky K.J."/>
            <person name="Schobel S."/>
            <person name="Inman J."/>
            <person name="Hostetler J."/>
            <person name="Miller J."/>
            <person name="Hammond M."/>
            <person name="Megy K."/>
            <person name="Lawson D."/>
            <person name="Kodira C."/>
            <person name="Sutton G."/>
            <person name="Meyer J."/>
            <person name="Hill C.A."/>
            <person name="Birren B."/>
            <person name="Nene V."/>
            <person name="Collins F."/>
            <person name="Alarcon-Chaidez F."/>
            <person name="Wikel S."/>
            <person name="Strausberg R."/>
        </authorList>
    </citation>
    <scope>NUCLEOTIDE SEQUENCE [LARGE SCALE GENOMIC DNA]</scope>
    <source>
        <strain evidence="3">Wikel</strain>
        <strain evidence="1">Wikel colony</strain>
    </source>
</reference>